<organism evidence="2 3">
    <name type="scientific">Nocardia nova</name>
    <dbReference type="NCBI Taxonomy" id="37330"/>
    <lineage>
        <taxon>Bacteria</taxon>
        <taxon>Bacillati</taxon>
        <taxon>Actinomycetota</taxon>
        <taxon>Actinomycetes</taxon>
        <taxon>Mycobacteriales</taxon>
        <taxon>Nocardiaceae</taxon>
        <taxon>Nocardia</taxon>
    </lineage>
</organism>
<evidence type="ECO:0000313" key="2">
    <source>
        <dbReference type="EMBL" id="PPJ35345.1"/>
    </source>
</evidence>
<comment type="caution">
    <text evidence="2">The sequence shown here is derived from an EMBL/GenBank/DDBJ whole genome shotgun (WGS) entry which is preliminary data.</text>
</comment>
<evidence type="ECO:0000313" key="3">
    <source>
        <dbReference type="Proteomes" id="UP000239874"/>
    </source>
</evidence>
<gene>
    <name evidence="2" type="ORF">C5E45_26160</name>
</gene>
<dbReference type="AlphaFoldDB" id="A0A2S6AJD2"/>
<feature type="compositionally biased region" description="Pro residues" evidence="1">
    <location>
        <begin position="83"/>
        <end position="92"/>
    </location>
</feature>
<feature type="compositionally biased region" description="Polar residues" evidence="1">
    <location>
        <begin position="68"/>
        <end position="82"/>
    </location>
</feature>
<reference evidence="2 3" key="1">
    <citation type="submission" date="2018-02" db="EMBL/GenBank/DDBJ databases">
        <title>8 Nocardia nova and 1 Nocardia cyriacigeorgica strain used for evolution to TMP-SMX.</title>
        <authorList>
            <person name="Mehta H."/>
            <person name="Weng J."/>
            <person name="Shamoo Y."/>
        </authorList>
    </citation>
    <scope>NUCLEOTIDE SEQUENCE [LARGE SCALE GENOMIC DNA]</scope>
    <source>
        <strain evidence="2 3">MDA3139</strain>
    </source>
</reference>
<protein>
    <submittedName>
        <fullName evidence="2">Uncharacterized protein</fullName>
    </submittedName>
</protein>
<dbReference type="Proteomes" id="UP000239874">
    <property type="component" value="Unassembled WGS sequence"/>
</dbReference>
<sequence length="92" mass="10245">MLVFGRADRRDPGAGYTTVLLDPRAPGVMMTEIPMRFREGVRHFQLEFDTTVESGPRPGVESERKPLVSQSRMGGRNLTSQPDPTPPADYGR</sequence>
<evidence type="ECO:0000256" key="1">
    <source>
        <dbReference type="SAM" id="MobiDB-lite"/>
    </source>
</evidence>
<accession>A0A2S6AJD2</accession>
<proteinExistence type="predicted"/>
<dbReference type="EMBL" id="PSZC01000022">
    <property type="protein sequence ID" value="PPJ35345.1"/>
    <property type="molecule type" value="Genomic_DNA"/>
</dbReference>
<feature type="region of interest" description="Disordered" evidence="1">
    <location>
        <begin position="49"/>
        <end position="92"/>
    </location>
</feature>
<name>A0A2S6AJD2_9NOCA</name>